<evidence type="ECO:0000256" key="2">
    <source>
        <dbReference type="ARBA" id="ARBA00022692"/>
    </source>
</evidence>
<feature type="transmembrane region" description="Helical" evidence="6">
    <location>
        <begin position="301"/>
        <end position="317"/>
    </location>
</feature>
<dbReference type="PANTHER" id="PTHR10283:SF92">
    <property type="entry name" value="LOW-AFFINITY PHOSPHATE TRANSPORTER PHO91"/>
    <property type="match status" value="1"/>
</dbReference>
<feature type="transmembrane region" description="Helical" evidence="6">
    <location>
        <begin position="354"/>
        <end position="379"/>
    </location>
</feature>
<feature type="transmembrane region" description="Helical" evidence="6">
    <location>
        <begin position="185"/>
        <end position="207"/>
    </location>
</feature>
<comment type="caution">
    <text evidence="7">The sequence shown here is derived from an EMBL/GenBank/DDBJ whole genome shotgun (WGS) entry which is preliminary data.</text>
</comment>
<evidence type="ECO:0000256" key="6">
    <source>
        <dbReference type="SAM" id="Phobius"/>
    </source>
</evidence>
<evidence type="ECO:0000313" key="7">
    <source>
        <dbReference type="EMBL" id="MCZ0858759.1"/>
    </source>
</evidence>
<feature type="transmembrane region" description="Helical" evidence="6">
    <location>
        <begin position="432"/>
        <end position="451"/>
    </location>
</feature>
<reference evidence="7" key="1">
    <citation type="submission" date="2022-10" db="EMBL/GenBank/DDBJ databases">
        <title>Genome sequence of Actinomyces israelii ATCC 10048.</title>
        <authorList>
            <person name="Watt R.M."/>
            <person name="Tong W.M."/>
        </authorList>
    </citation>
    <scope>NUCLEOTIDE SEQUENCE</scope>
    <source>
        <strain evidence="7">ATCC 10048</strain>
    </source>
</reference>
<keyword evidence="2 6" id="KW-0812">Transmembrane</keyword>
<feature type="transmembrane region" description="Helical" evidence="6">
    <location>
        <begin position="46"/>
        <end position="63"/>
    </location>
</feature>
<dbReference type="NCBIfam" id="TIGR00785">
    <property type="entry name" value="dass"/>
    <property type="match status" value="1"/>
</dbReference>
<accession>A0ABT4IAI7</accession>
<feature type="transmembrane region" description="Helical" evidence="6">
    <location>
        <begin position="75"/>
        <end position="103"/>
    </location>
</feature>
<dbReference type="EMBL" id="JAPTMY010000029">
    <property type="protein sequence ID" value="MCZ0858759.1"/>
    <property type="molecule type" value="Genomic_DNA"/>
</dbReference>
<evidence type="ECO:0000313" key="8">
    <source>
        <dbReference type="Proteomes" id="UP001072034"/>
    </source>
</evidence>
<evidence type="ECO:0000256" key="5">
    <source>
        <dbReference type="SAM" id="MobiDB-lite"/>
    </source>
</evidence>
<organism evidence="7 8">
    <name type="scientific">Actinomyces israelii</name>
    <dbReference type="NCBI Taxonomy" id="1659"/>
    <lineage>
        <taxon>Bacteria</taxon>
        <taxon>Bacillati</taxon>
        <taxon>Actinomycetota</taxon>
        <taxon>Actinomycetes</taxon>
        <taxon>Actinomycetales</taxon>
        <taxon>Actinomycetaceae</taxon>
        <taxon>Actinomyces</taxon>
    </lineage>
</organism>
<feature type="transmembrane region" description="Helical" evidence="6">
    <location>
        <begin position="254"/>
        <end position="281"/>
    </location>
</feature>
<protein>
    <submittedName>
        <fullName evidence="7">DASS family sodium-coupled anion symporter</fullName>
    </submittedName>
</protein>
<proteinExistence type="predicted"/>
<gene>
    <name evidence="7" type="ORF">OHJ16_11985</name>
</gene>
<feature type="region of interest" description="Disordered" evidence="5">
    <location>
        <begin position="1"/>
        <end position="37"/>
    </location>
</feature>
<feature type="transmembrane region" description="Helical" evidence="6">
    <location>
        <begin position="385"/>
        <end position="403"/>
    </location>
</feature>
<feature type="transmembrane region" description="Helical" evidence="6">
    <location>
        <begin position="323"/>
        <end position="342"/>
    </location>
</feature>
<keyword evidence="3 6" id="KW-1133">Transmembrane helix</keyword>
<name>A0ABT4IAI7_9ACTO</name>
<dbReference type="PANTHER" id="PTHR10283">
    <property type="entry name" value="SOLUTE CARRIER FAMILY 13 MEMBER"/>
    <property type="match status" value="1"/>
</dbReference>
<feature type="transmembrane region" description="Helical" evidence="6">
    <location>
        <begin position="157"/>
        <end position="179"/>
    </location>
</feature>
<sequence length="498" mass="51335">MSGTIGVPGPMLKEEPVPTPSLRRPRPAVGRSADRSVHGPALTRRQIIGLVLGAVVFLIPLIVDVPGLEDMGERMLAVFGLAIVLWVTEAIPLVATAVLVIALEILLISNQALLPVPGDATKYSTFLGALANPVIILFLGGFLIADGAEKYRLDKNLAAVLIRPFTGSARTTVLGLMVITAMLSMFMSNTATTATMFAVIIPILGALPAGRARAGLALSIPVAANVGGIGTPVGTPPNAIALGALEEAGYRISFLDWMIMAVPLMVLILVGAWLLICALLLPGGLTVELDMRAQWHTDRRAVTFYVIAAATILAWMTESLHGVSANVVGFLAVAALLVTQVMGAEDLGRLSWPVLWLVAGGIALGDGVAATGLDAWILGLFGWDAMPAFAVVVVMGMLGLAMSNVISHSAASNLLIPLAMGLATGIDGLEPVTIAVVLALACSLGMSLPISTPPNAIAYATGEVTTADMARVGVVVGVAGAALLVLLMPSLWSALGLI</sequence>
<keyword evidence="4 6" id="KW-0472">Membrane</keyword>
<keyword evidence="8" id="KW-1185">Reference proteome</keyword>
<evidence type="ECO:0000256" key="4">
    <source>
        <dbReference type="ARBA" id="ARBA00023136"/>
    </source>
</evidence>
<feature type="transmembrane region" description="Helical" evidence="6">
    <location>
        <begin position="123"/>
        <end position="145"/>
    </location>
</feature>
<evidence type="ECO:0000256" key="3">
    <source>
        <dbReference type="ARBA" id="ARBA00022989"/>
    </source>
</evidence>
<dbReference type="Proteomes" id="UP001072034">
    <property type="component" value="Unassembled WGS sequence"/>
</dbReference>
<feature type="transmembrane region" description="Helical" evidence="6">
    <location>
        <begin position="472"/>
        <end position="492"/>
    </location>
</feature>
<comment type="subcellular location">
    <subcellularLocation>
        <location evidence="1">Membrane</location>
        <topology evidence="1">Multi-pass membrane protein</topology>
    </subcellularLocation>
</comment>
<evidence type="ECO:0000256" key="1">
    <source>
        <dbReference type="ARBA" id="ARBA00004141"/>
    </source>
</evidence>
<feature type="transmembrane region" description="Helical" evidence="6">
    <location>
        <begin position="214"/>
        <end position="234"/>
    </location>
</feature>
<dbReference type="InterPro" id="IPR001898">
    <property type="entry name" value="SLC13A/DASS"/>
</dbReference>
<dbReference type="Pfam" id="PF00939">
    <property type="entry name" value="Na_sulph_symp"/>
    <property type="match status" value="1"/>
</dbReference>